<reference evidence="1" key="1">
    <citation type="submission" date="2018-05" db="EMBL/GenBank/DDBJ databases">
        <authorList>
            <person name="Lanie J.A."/>
            <person name="Ng W.-L."/>
            <person name="Kazmierczak K.M."/>
            <person name="Andrzejewski T.M."/>
            <person name="Davidsen T.M."/>
            <person name="Wayne K.J."/>
            <person name="Tettelin H."/>
            <person name="Glass J.I."/>
            <person name="Rusch D."/>
            <person name="Podicherti R."/>
            <person name="Tsui H.-C.T."/>
            <person name="Winkler M.E."/>
        </authorList>
    </citation>
    <scope>NUCLEOTIDE SEQUENCE</scope>
</reference>
<evidence type="ECO:0000313" key="1">
    <source>
        <dbReference type="EMBL" id="SVD86630.1"/>
    </source>
</evidence>
<organism evidence="1">
    <name type="scientific">marine metagenome</name>
    <dbReference type="NCBI Taxonomy" id="408172"/>
    <lineage>
        <taxon>unclassified sequences</taxon>
        <taxon>metagenomes</taxon>
        <taxon>ecological metagenomes</taxon>
    </lineage>
</organism>
<accession>A0A382YU49</accession>
<dbReference type="AlphaFoldDB" id="A0A382YU49"/>
<protein>
    <submittedName>
        <fullName evidence="1">Uncharacterized protein</fullName>
    </submittedName>
</protein>
<sequence>MGKFDINFAQNIFITTLWALSQLSTPYIRAINRIETPKLSTWTLIFQNQIIHLGFIPIGVGTDGLVHPRPSPTPYAQLLLTEPATRFVTAGARF</sequence>
<dbReference type="EMBL" id="UINC01178462">
    <property type="protein sequence ID" value="SVD86630.1"/>
    <property type="molecule type" value="Genomic_DNA"/>
</dbReference>
<proteinExistence type="predicted"/>
<name>A0A382YU49_9ZZZZ</name>
<gene>
    <name evidence="1" type="ORF">METZ01_LOCUS439484</name>
</gene>